<dbReference type="InterPro" id="IPR032466">
    <property type="entry name" value="Metal_Hydrolase"/>
</dbReference>
<dbReference type="InterPro" id="IPR011059">
    <property type="entry name" value="Metal-dep_hydrolase_composite"/>
</dbReference>
<dbReference type="InterPro" id="IPR033932">
    <property type="entry name" value="YtcJ-like"/>
</dbReference>
<evidence type="ECO:0000313" key="2">
    <source>
        <dbReference type="EMBL" id="UVW34471.1"/>
    </source>
</evidence>
<dbReference type="SUPFAM" id="SSF51338">
    <property type="entry name" value="Composite domain of metallo-dependent hydrolases"/>
    <property type="match status" value="1"/>
</dbReference>
<accession>A0ABY5TPF2</accession>
<sequence length="557" mass="60674">MSTLSRFLPYGLLVGLLTSCSQPEQPTTLLIDNIQGYSFNNQRELFNFTAIAIRDGKVLATGDAELSADYPKADKVDGQGKTLIPGIIDAHGHISGLGFTLLSVDVRGQESAQQAAQKVASYAAQQPQLQWIKGRGWNQVLWPDQQFPNAALLDQFIDDRPVWLTRVDGHAGWANSAAMEAAGINTDSVSPAGGEILRDADGNPTGLFIDNAMNLIDQAIPSPSTDEITVALDAVSKHLLSLGITSTHDAGVSAAEHALYRELADSGAMQVRIYGMISSTDPELEQIFAAGHSLGENDMYSARSIKIYTDGALGSHGAALLEPYEDRPDHRGLLLTSAEQLRKLFSLAIANEFQVAIHAIGDRGNRIALDEIEHAYNSVGGRHLRHRIEHSQVVALSDIPRFKSLDVIPSMQPTHATSDMNMAEDRIGPERLKGAYAWRSFLKQGSRVVSGSDFPVELAAPFDGIHAAVTRQNKANQPAGGWIAEEAMTIEETMRSFSIDAAWAAHQEDKLGGLTPGKWADFILLDQDIYHIAPEDLWKTQVLETWLAGKRVFKAER</sequence>
<dbReference type="EMBL" id="CP103416">
    <property type="protein sequence ID" value="UVW34471.1"/>
    <property type="molecule type" value="Genomic_DNA"/>
</dbReference>
<dbReference type="InterPro" id="IPR013108">
    <property type="entry name" value="Amidohydro_3"/>
</dbReference>
<dbReference type="PANTHER" id="PTHR22642">
    <property type="entry name" value="IMIDAZOLONEPROPIONASE"/>
    <property type="match status" value="1"/>
</dbReference>
<evidence type="ECO:0000259" key="1">
    <source>
        <dbReference type="Pfam" id="PF07969"/>
    </source>
</evidence>
<proteinExistence type="predicted"/>
<dbReference type="Gene3D" id="3.10.310.70">
    <property type="match status" value="1"/>
</dbReference>
<dbReference type="Gene3D" id="3.20.20.140">
    <property type="entry name" value="Metal-dependent hydrolases"/>
    <property type="match status" value="1"/>
</dbReference>
<dbReference type="Pfam" id="PF07969">
    <property type="entry name" value="Amidohydro_3"/>
    <property type="match status" value="1"/>
</dbReference>
<dbReference type="SUPFAM" id="SSF51556">
    <property type="entry name" value="Metallo-dependent hydrolases"/>
    <property type="match status" value="1"/>
</dbReference>
<dbReference type="Gene3D" id="2.30.40.10">
    <property type="entry name" value="Urease, subunit C, domain 1"/>
    <property type="match status" value="1"/>
</dbReference>
<dbReference type="PANTHER" id="PTHR22642:SF2">
    <property type="entry name" value="PROTEIN LONG AFTER FAR-RED 3"/>
    <property type="match status" value="1"/>
</dbReference>
<gene>
    <name evidence="2" type="ORF">NYF23_10675</name>
</gene>
<dbReference type="Proteomes" id="UP001059934">
    <property type="component" value="Chromosome"/>
</dbReference>
<organism evidence="2 3">
    <name type="scientific">SAR92 clade bacterium H455</name>
    <dbReference type="NCBI Taxonomy" id="2974818"/>
    <lineage>
        <taxon>Bacteria</taxon>
        <taxon>Pseudomonadati</taxon>
        <taxon>Pseudomonadota</taxon>
        <taxon>Gammaproteobacteria</taxon>
        <taxon>Cellvibrionales</taxon>
        <taxon>Porticoccaceae</taxon>
        <taxon>SAR92 clade</taxon>
    </lineage>
</organism>
<protein>
    <submittedName>
        <fullName evidence="2">Amidohydrolase family protein</fullName>
    </submittedName>
</protein>
<dbReference type="PROSITE" id="PS51257">
    <property type="entry name" value="PROKAR_LIPOPROTEIN"/>
    <property type="match status" value="1"/>
</dbReference>
<keyword evidence="3" id="KW-1185">Reference proteome</keyword>
<reference evidence="2" key="1">
    <citation type="submission" date="2022-08" db="EMBL/GenBank/DDBJ databases">
        <title>Catabolic pathway analysis in culturable SAR92 clade bacteria reveals their overlooked roles in DMSP degradation in coastal seas.</title>
        <authorList>
            <person name="He X."/>
            <person name="Zhang X."/>
            <person name="Zhang Y."/>
        </authorList>
    </citation>
    <scope>NUCLEOTIDE SEQUENCE</scope>
    <source>
        <strain evidence="2">H455</strain>
    </source>
</reference>
<name>A0ABY5TPF2_9GAMM</name>
<evidence type="ECO:0000313" key="3">
    <source>
        <dbReference type="Proteomes" id="UP001059934"/>
    </source>
</evidence>
<feature type="domain" description="Amidohydrolase 3" evidence="1">
    <location>
        <begin position="76"/>
        <end position="553"/>
    </location>
</feature>
<dbReference type="CDD" id="cd01300">
    <property type="entry name" value="YtcJ_like"/>
    <property type="match status" value="1"/>
</dbReference>